<evidence type="ECO:0000256" key="4">
    <source>
        <dbReference type="ARBA" id="ARBA00023125"/>
    </source>
</evidence>
<dbReference type="EMBL" id="KE345956">
    <property type="protein sequence ID" value="EXC21922.1"/>
    <property type="molecule type" value="Genomic_DNA"/>
</dbReference>
<feature type="compositionally biased region" description="Polar residues" evidence="7">
    <location>
        <begin position="242"/>
        <end position="262"/>
    </location>
</feature>
<proteinExistence type="predicted"/>
<keyword evidence="5" id="KW-0804">Transcription</keyword>
<keyword evidence="3" id="KW-0805">Transcription regulation</keyword>
<keyword evidence="11" id="KW-1185">Reference proteome</keyword>
<dbReference type="InterPro" id="IPR017887">
    <property type="entry name" value="TF_TCP_subgr"/>
</dbReference>
<feature type="domain" description="R" evidence="9">
    <location>
        <begin position="312"/>
        <end position="329"/>
    </location>
</feature>
<dbReference type="GO" id="GO:0043565">
    <property type="term" value="F:sequence-specific DNA binding"/>
    <property type="evidence" value="ECO:0007669"/>
    <property type="project" value="TreeGrafter"/>
</dbReference>
<dbReference type="InterPro" id="IPR005333">
    <property type="entry name" value="Transcription_factor_TCP"/>
</dbReference>
<feature type="region of interest" description="Disordered" evidence="7">
    <location>
        <begin position="126"/>
        <end position="194"/>
    </location>
</feature>
<gene>
    <name evidence="10" type="ORF">L484_011087</name>
</gene>
<evidence type="ECO:0000256" key="2">
    <source>
        <dbReference type="ARBA" id="ARBA00022473"/>
    </source>
</evidence>
<dbReference type="OrthoDB" id="1927134at2759"/>
<sequence>MFNLPSNSWNVNNNDPINSFSHDQYYSHNFQKPFPNQQDQYNYTLNSKQEVSHHLDHPKCHSCTDQPLSFPNAYTSPFEDQNLLPQNSHGINVSQQFYYSQPSFVKESAEKTSDVLLPSETFTPTITGSKLVKSDSDRSGEDLSESVAPTDQYDQPQILRKRSGGGCGDSGNNKSKKRKDRHSKIHTGTTRPRHRRMRLSIDVAREFFDLQELLGFERASKTVEWLLRKARSEIKKLKDSNNEGGCSSTCPEMQTPSPNSESCEGASGLDEVGINGEDQGVAGTSSSKPLVKGRTKYSRSNSKRVAINPRAKELREKAKERARERTREKMSKRVERVEPAVQNHHGSGGGVGGGGSSTKIANHNKDHDDHGFKINQPASNKSEEKQQTGDQLPNQNMMDIDMNNNIVTPNSSLGAVMQVSRYDQRYEFSQEILPISNPNGWNIVQVSNHDHILETSTTSTSITAPIVDYETYSYLVNHLEKWNNSLVANSVSNVGTTSGATGFGVPQLHQFNLSNFQVFGNELEGFNATPKIYADY</sequence>
<evidence type="ECO:0000259" key="9">
    <source>
        <dbReference type="PROSITE" id="PS51370"/>
    </source>
</evidence>
<dbReference type="Proteomes" id="UP000030645">
    <property type="component" value="Unassembled WGS sequence"/>
</dbReference>
<dbReference type="PROSITE" id="PS51369">
    <property type="entry name" value="TCP"/>
    <property type="match status" value="1"/>
</dbReference>
<feature type="compositionally biased region" description="Gly residues" evidence="7">
    <location>
        <begin position="346"/>
        <end position="356"/>
    </location>
</feature>
<dbReference type="GO" id="GO:0005634">
    <property type="term" value="C:nucleus"/>
    <property type="evidence" value="ECO:0007669"/>
    <property type="project" value="UniProtKB-SubCell"/>
</dbReference>
<dbReference type="PANTHER" id="PTHR31072:SF93">
    <property type="entry name" value="TRANSCRIPTION FACTOR TCP24"/>
    <property type="match status" value="1"/>
</dbReference>
<dbReference type="GO" id="GO:0003700">
    <property type="term" value="F:DNA-binding transcription factor activity"/>
    <property type="evidence" value="ECO:0007669"/>
    <property type="project" value="InterPro"/>
</dbReference>
<comment type="subcellular location">
    <subcellularLocation>
        <location evidence="1">Nucleus</location>
    </subcellularLocation>
</comment>
<feature type="compositionally biased region" description="Basic and acidic residues" evidence="7">
    <location>
        <begin position="363"/>
        <end position="372"/>
    </location>
</feature>
<keyword evidence="2" id="KW-0217">Developmental protein</keyword>
<name>W9SA93_9ROSA</name>
<dbReference type="PROSITE" id="PS51370">
    <property type="entry name" value="R"/>
    <property type="match status" value="1"/>
</dbReference>
<evidence type="ECO:0000256" key="5">
    <source>
        <dbReference type="ARBA" id="ARBA00023163"/>
    </source>
</evidence>
<accession>W9SA93</accession>
<feature type="domain" description="TCP" evidence="8">
    <location>
        <begin position="178"/>
        <end position="237"/>
    </location>
</feature>
<dbReference type="GO" id="GO:2000032">
    <property type="term" value="P:regulation of secondary shoot formation"/>
    <property type="evidence" value="ECO:0007669"/>
    <property type="project" value="TreeGrafter"/>
</dbReference>
<feature type="compositionally biased region" description="Basic and acidic residues" evidence="7">
    <location>
        <begin position="310"/>
        <end position="338"/>
    </location>
</feature>
<dbReference type="Pfam" id="PF03634">
    <property type="entry name" value="TCP"/>
    <property type="match status" value="1"/>
</dbReference>
<evidence type="ECO:0000256" key="3">
    <source>
        <dbReference type="ARBA" id="ARBA00023015"/>
    </source>
</evidence>
<keyword evidence="4" id="KW-0238">DNA-binding</keyword>
<keyword evidence="6" id="KW-0539">Nucleus</keyword>
<evidence type="ECO:0008006" key="12">
    <source>
        <dbReference type="Google" id="ProtNLM"/>
    </source>
</evidence>
<dbReference type="InterPro" id="IPR017888">
    <property type="entry name" value="CYC/TB1_R_domain"/>
</dbReference>
<feature type="compositionally biased region" description="Basic and acidic residues" evidence="7">
    <location>
        <begin position="132"/>
        <end position="141"/>
    </location>
</feature>
<evidence type="ECO:0000259" key="8">
    <source>
        <dbReference type="PROSITE" id="PS51369"/>
    </source>
</evidence>
<feature type="region of interest" description="Disordered" evidence="7">
    <location>
        <begin position="237"/>
        <end position="395"/>
    </location>
</feature>
<dbReference type="PANTHER" id="PTHR31072">
    <property type="entry name" value="TRANSCRIPTION FACTOR TCP4-RELATED"/>
    <property type="match status" value="1"/>
</dbReference>
<protein>
    <recommendedName>
        <fullName evidence="12">TCP domain-containing protein</fullName>
    </recommendedName>
</protein>
<evidence type="ECO:0000313" key="11">
    <source>
        <dbReference type="Proteomes" id="UP000030645"/>
    </source>
</evidence>
<reference evidence="11" key="1">
    <citation type="submission" date="2013-01" db="EMBL/GenBank/DDBJ databases">
        <title>Draft Genome Sequence of a Mulberry Tree, Morus notabilis C.K. Schneid.</title>
        <authorList>
            <person name="He N."/>
            <person name="Zhao S."/>
        </authorList>
    </citation>
    <scope>NUCLEOTIDE SEQUENCE</scope>
</reference>
<evidence type="ECO:0000256" key="7">
    <source>
        <dbReference type="SAM" id="MobiDB-lite"/>
    </source>
</evidence>
<organism evidence="10 11">
    <name type="scientific">Morus notabilis</name>
    <dbReference type="NCBI Taxonomy" id="981085"/>
    <lineage>
        <taxon>Eukaryota</taxon>
        <taxon>Viridiplantae</taxon>
        <taxon>Streptophyta</taxon>
        <taxon>Embryophyta</taxon>
        <taxon>Tracheophyta</taxon>
        <taxon>Spermatophyta</taxon>
        <taxon>Magnoliopsida</taxon>
        <taxon>eudicotyledons</taxon>
        <taxon>Gunneridae</taxon>
        <taxon>Pentapetalae</taxon>
        <taxon>rosids</taxon>
        <taxon>fabids</taxon>
        <taxon>Rosales</taxon>
        <taxon>Moraceae</taxon>
        <taxon>Moreae</taxon>
        <taxon>Morus</taxon>
    </lineage>
</organism>
<dbReference type="eggNOG" id="ENOG502QUQ6">
    <property type="taxonomic scope" value="Eukaryota"/>
</dbReference>
<dbReference type="KEGG" id="mnt:21394360"/>
<evidence type="ECO:0000313" key="10">
    <source>
        <dbReference type="EMBL" id="EXC21922.1"/>
    </source>
</evidence>
<evidence type="ECO:0000256" key="1">
    <source>
        <dbReference type="ARBA" id="ARBA00004123"/>
    </source>
</evidence>
<evidence type="ECO:0000256" key="6">
    <source>
        <dbReference type="ARBA" id="ARBA00023242"/>
    </source>
</evidence>
<dbReference type="AlphaFoldDB" id="W9SA93"/>
<dbReference type="STRING" id="981085.W9SA93"/>
<feature type="compositionally biased region" description="Basic residues" evidence="7">
    <location>
        <begin position="174"/>
        <end position="194"/>
    </location>
</feature>